<dbReference type="EMBL" id="VULT01000004">
    <property type="protein sequence ID" value="MSS16885.1"/>
    <property type="molecule type" value="Genomic_DNA"/>
</dbReference>
<dbReference type="InterPro" id="IPR011579">
    <property type="entry name" value="ATPase_dom"/>
</dbReference>
<dbReference type="GO" id="GO:0005524">
    <property type="term" value="F:ATP binding"/>
    <property type="evidence" value="ECO:0007669"/>
    <property type="project" value="UniProtKB-KW"/>
</dbReference>
<accession>A0A6L5XBJ5</accession>
<evidence type="ECO:0000259" key="1">
    <source>
        <dbReference type="Pfam" id="PF01637"/>
    </source>
</evidence>
<proteinExistence type="predicted"/>
<dbReference type="InterPro" id="IPR004256">
    <property type="entry name" value="DUF234"/>
</dbReference>
<protein>
    <submittedName>
        <fullName evidence="3">ATP-binding protein</fullName>
    </submittedName>
</protein>
<keyword evidence="4" id="KW-1185">Reference proteome</keyword>
<evidence type="ECO:0000313" key="4">
    <source>
        <dbReference type="Proteomes" id="UP000483362"/>
    </source>
</evidence>
<dbReference type="SUPFAM" id="SSF52540">
    <property type="entry name" value="P-loop containing nucleoside triphosphate hydrolases"/>
    <property type="match status" value="1"/>
</dbReference>
<organism evidence="3 4">
    <name type="scientific">Sodaliphilus pleomorphus</name>
    <dbReference type="NCBI Taxonomy" id="2606626"/>
    <lineage>
        <taxon>Bacteria</taxon>
        <taxon>Pseudomonadati</taxon>
        <taxon>Bacteroidota</taxon>
        <taxon>Bacteroidia</taxon>
        <taxon>Bacteroidales</taxon>
        <taxon>Muribaculaceae</taxon>
        <taxon>Sodaliphilus</taxon>
    </lineage>
</organism>
<dbReference type="Gene3D" id="3.40.50.300">
    <property type="entry name" value="P-loop containing nucleotide triphosphate hydrolases"/>
    <property type="match status" value="1"/>
</dbReference>
<dbReference type="InterPro" id="IPR027417">
    <property type="entry name" value="P-loop_NTPase"/>
</dbReference>
<gene>
    <name evidence="3" type="ORF">FYJ29_03765</name>
</gene>
<dbReference type="PANTHER" id="PTHR34704:SF1">
    <property type="entry name" value="ATPASE"/>
    <property type="match status" value="1"/>
</dbReference>
<feature type="domain" description="DUF234" evidence="2">
    <location>
        <begin position="307"/>
        <end position="414"/>
    </location>
</feature>
<feature type="domain" description="ATPase" evidence="1">
    <location>
        <begin position="3"/>
        <end position="185"/>
    </location>
</feature>
<comment type="caution">
    <text evidence="3">The sequence shown here is derived from an EMBL/GenBank/DDBJ whole genome shotgun (WGS) entry which is preliminary data.</text>
</comment>
<name>A0A6L5XBJ5_9BACT</name>
<keyword evidence="3" id="KW-0067">ATP-binding</keyword>
<keyword evidence="3" id="KW-0547">Nucleotide-binding</keyword>
<dbReference type="Pfam" id="PF03008">
    <property type="entry name" value="DUF234"/>
    <property type="match status" value="1"/>
</dbReference>
<dbReference type="AlphaFoldDB" id="A0A6L5XBJ5"/>
<sequence>MDFIDRNKELGRLEAALNGCKGKLLVVYGRRRLGKSRLIKKILKEEDVYYEATKSESATQRLGLAASVALSYHDFDKPTYSTWDSLLSAFNNQCKEGATLILDEFPYLVERDASLPSTIQSIVDSGSMRYNLLICGSSQRMMQKLVLDGSEPLYGRASEKINLGPIRAQYWWHALNLTAKQVIEEYSVWGGVPRYWVLREQYCSLDNALENLILDEQGPLVEEPEALFLDDTNVIAPYISIMTAIGQGNAKISRIADVVGHKVSELAPVMKNLIAMHYVRKEVPFGEDAEKSKKTLYVIDDPFLDFYYRFVVPARPLLSIDRTDVVLQNIHNHMAEHVEHIWERLCQIAVSGNNMFGHTWNAAAHWWGKVPVFKEGRKTPTGNRELEFDVVAESMDDRDTILVGECKWKSADHAERLLAQLQEKVKYAPFAKGKKIVYALFLREKPLSTADCEMMFPEDVLNNLPK</sequence>
<reference evidence="3 4" key="1">
    <citation type="submission" date="2019-08" db="EMBL/GenBank/DDBJ databases">
        <title>In-depth cultivation of the pig gut microbiome towards novel bacterial diversity and tailored functional studies.</title>
        <authorList>
            <person name="Wylensek D."/>
            <person name="Hitch T.C.A."/>
            <person name="Clavel T."/>
        </authorList>
    </citation>
    <scope>NUCLEOTIDE SEQUENCE [LARGE SCALE GENOMIC DNA]</scope>
    <source>
        <strain evidence="3 4">Oil-RF-744-WCA-WT-10</strain>
    </source>
</reference>
<evidence type="ECO:0000259" key="2">
    <source>
        <dbReference type="Pfam" id="PF03008"/>
    </source>
</evidence>
<dbReference type="PANTHER" id="PTHR34704">
    <property type="entry name" value="ATPASE"/>
    <property type="match status" value="1"/>
</dbReference>
<dbReference type="Proteomes" id="UP000483362">
    <property type="component" value="Unassembled WGS sequence"/>
</dbReference>
<dbReference type="RefSeq" id="WP_154328346.1">
    <property type="nucleotide sequence ID" value="NZ_CP045696.1"/>
</dbReference>
<evidence type="ECO:0000313" key="3">
    <source>
        <dbReference type="EMBL" id="MSS16885.1"/>
    </source>
</evidence>
<dbReference type="Pfam" id="PF01637">
    <property type="entry name" value="ATPase_2"/>
    <property type="match status" value="1"/>
</dbReference>